<proteinExistence type="predicted"/>
<dbReference type="GO" id="GO:0005634">
    <property type="term" value="C:nucleus"/>
    <property type="evidence" value="ECO:0007669"/>
    <property type="project" value="UniProtKB-SubCell"/>
</dbReference>
<protein>
    <recommendedName>
        <fullName evidence="7">BHLH domain-containing protein</fullName>
    </recommendedName>
</protein>
<dbReference type="Gene3D" id="4.10.280.10">
    <property type="entry name" value="Helix-loop-helix DNA-binding domain"/>
    <property type="match status" value="1"/>
</dbReference>
<evidence type="ECO:0000256" key="2">
    <source>
        <dbReference type="ARBA" id="ARBA00023015"/>
    </source>
</evidence>
<dbReference type="GO" id="GO:0000981">
    <property type="term" value="F:DNA-binding transcription factor activity, RNA polymerase II-specific"/>
    <property type="evidence" value="ECO:0007669"/>
    <property type="project" value="TreeGrafter"/>
</dbReference>
<dbReference type="PANTHER" id="PTHR15741:SF27">
    <property type="entry name" value="TRANSCRIPTION FACTOR AP-4"/>
    <property type="match status" value="1"/>
</dbReference>
<feature type="compositionally biased region" description="Low complexity" evidence="6">
    <location>
        <begin position="136"/>
        <end position="147"/>
    </location>
</feature>
<keyword evidence="5" id="KW-0539">Nucleus</keyword>
<evidence type="ECO:0000259" key="7">
    <source>
        <dbReference type="PROSITE" id="PS50888"/>
    </source>
</evidence>
<dbReference type="SMART" id="SM00353">
    <property type="entry name" value="HLH"/>
    <property type="match status" value="1"/>
</dbReference>
<dbReference type="GO" id="GO:0046983">
    <property type="term" value="F:protein dimerization activity"/>
    <property type="evidence" value="ECO:0007669"/>
    <property type="project" value="InterPro"/>
</dbReference>
<name>A0AAJ0CDQ6_9HYPO</name>
<evidence type="ECO:0000256" key="1">
    <source>
        <dbReference type="ARBA" id="ARBA00004123"/>
    </source>
</evidence>
<dbReference type="AlphaFoldDB" id="A0AAJ0CDQ6"/>
<dbReference type="SUPFAM" id="SSF47459">
    <property type="entry name" value="HLH, helix-loop-helix DNA-binding domain"/>
    <property type="match status" value="1"/>
</dbReference>
<keyword evidence="4" id="KW-0804">Transcription</keyword>
<dbReference type="GO" id="GO:0000978">
    <property type="term" value="F:RNA polymerase II cis-regulatory region sequence-specific DNA binding"/>
    <property type="evidence" value="ECO:0007669"/>
    <property type="project" value="TreeGrafter"/>
</dbReference>
<feature type="compositionally biased region" description="Polar residues" evidence="6">
    <location>
        <begin position="104"/>
        <end position="121"/>
    </location>
</feature>
<sequence length="430" mass="48848">MLATQVMTADPTRQEFFSNFDHYHSRPGYESRLWSDFPQHHFDGHSSPTTPPSQFELSNQMSFLANMNAQFSSNQAAFMQQQNYRQDGQWPSKDMFAAQALSETSLTNSPMESQPPQVYQRSNDEAMSGMAKIEQSSPNHRNPNSSPILQEQNQPPMQVRPFPVGHLRHQSSLDFGEDLLRNSHDTVNENIFADWCWGQRERAVSKAAHEASVGSVRWGSDGSFASPICSPTAVGHEPVNGRPFGHVKFPEHPESDMRDENSIPRAYSEGFYKMKSGMPTSFAEHPITWPILRTRTNPMDRDVLSTYRALSLEYLGSALHEQKSLATVGPRREKLTEEQKRRNHILHEQKRRAMIKDGFDDLLKLVPDLKDRGLSKSAILLKAAEWLGTLASGNKALRAQARALDGHDDTTSKSKYIYRQPRGRRSNRRI</sequence>
<dbReference type="InterPro" id="IPR036638">
    <property type="entry name" value="HLH_DNA-bd_sf"/>
</dbReference>
<keyword evidence="3" id="KW-0238">DNA-binding</keyword>
<evidence type="ECO:0000256" key="5">
    <source>
        <dbReference type="ARBA" id="ARBA00023242"/>
    </source>
</evidence>
<keyword evidence="9" id="KW-1185">Reference proteome</keyword>
<evidence type="ECO:0000313" key="8">
    <source>
        <dbReference type="EMBL" id="KAK2589983.1"/>
    </source>
</evidence>
<reference evidence="8" key="1">
    <citation type="submission" date="2023-06" db="EMBL/GenBank/DDBJ databases">
        <title>Conoideocrella luteorostrata (Hypocreales: Clavicipitaceae), a potential biocontrol fungus for elongate hemlock scale in United States Christmas tree production areas.</title>
        <authorList>
            <person name="Barrett H."/>
            <person name="Lovett B."/>
            <person name="Macias A.M."/>
            <person name="Stajich J.E."/>
            <person name="Kasson M.T."/>
        </authorList>
    </citation>
    <scope>NUCLEOTIDE SEQUENCE</scope>
    <source>
        <strain evidence="8">ARSEF 14590</strain>
    </source>
</reference>
<dbReference type="CDD" id="cd11404">
    <property type="entry name" value="bHLHzip_Mlx_like"/>
    <property type="match status" value="1"/>
</dbReference>
<gene>
    <name evidence="8" type="ORF">QQS21_012337</name>
</gene>
<dbReference type="Pfam" id="PF00010">
    <property type="entry name" value="HLH"/>
    <property type="match status" value="1"/>
</dbReference>
<dbReference type="EMBL" id="JASWJB010000511">
    <property type="protein sequence ID" value="KAK2589983.1"/>
    <property type="molecule type" value="Genomic_DNA"/>
</dbReference>
<evidence type="ECO:0000256" key="6">
    <source>
        <dbReference type="SAM" id="MobiDB-lite"/>
    </source>
</evidence>
<organism evidence="8 9">
    <name type="scientific">Conoideocrella luteorostrata</name>
    <dbReference type="NCBI Taxonomy" id="1105319"/>
    <lineage>
        <taxon>Eukaryota</taxon>
        <taxon>Fungi</taxon>
        <taxon>Dikarya</taxon>
        <taxon>Ascomycota</taxon>
        <taxon>Pezizomycotina</taxon>
        <taxon>Sordariomycetes</taxon>
        <taxon>Hypocreomycetidae</taxon>
        <taxon>Hypocreales</taxon>
        <taxon>Clavicipitaceae</taxon>
        <taxon>Conoideocrella</taxon>
    </lineage>
</organism>
<keyword evidence="2" id="KW-0805">Transcription regulation</keyword>
<comment type="subcellular location">
    <subcellularLocation>
        <location evidence="1">Nucleus</location>
    </subcellularLocation>
</comment>
<evidence type="ECO:0000256" key="3">
    <source>
        <dbReference type="ARBA" id="ARBA00023125"/>
    </source>
</evidence>
<accession>A0AAJ0CDQ6</accession>
<dbReference type="InterPro" id="IPR011598">
    <property type="entry name" value="bHLH_dom"/>
</dbReference>
<feature type="compositionally biased region" description="Basic residues" evidence="6">
    <location>
        <begin position="421"/>
        <end position="430"/>
    </location>
</feature>
<dbReference type="InterPro" id="IPR052207">
    <property type="entry name" value="Max-like/E-box_TFs"/>
</dbReference>
<evidence type="ECO:0000256" key="4">
    <source>
        <dbReference type="ARBA" id="ARBA00023163"/>
    </source>
</evidence>
<dbReference type="Proteomes" id="UP001251528">
    <property type="component" value="Unassembled WGS sequence"/>
</dbReference>
<dbReference type="PROSITE" id="PS50888">
    <property type="entry name" value="BHLH"/>
    <property type="match status" value="1"/>
</dbReference>
<evidence type="ECO:0000313" key="9">
    <source>
        <dbReference type="Proteomes" id="UP001251528"/>
    </source>
</evidence>
<comment type="caution">
    <text evidence="8">The sequence shown here is derived from an EMBL/GenBank/DDBJ whole genome shotgun (WGS) entry which is preliminary data.</text>
</comment>
<dbReference type="PANTHER" id="PTHR15741">
    <property type="entry name" value="BASIC HELIX-LOOP-HELIX ZIP TRANSCRIPTION FACTOR"/>
    <property type="match status" value="1"/>
</dbReference>
<feature type="domain" description="BHLH" evidence="7">
    <location>
        <begin position="339"/>
        <end position="390"/>
    </location>
</feature>
<feature type="region of interest" description="Disordered" evidence="6">
    <location>
        <begin position="402"/>
        <end position="430"/>
    </location>
</feature>
<feature type="region of interest" description="Disordered" evidence="6">
    <location>
        <begin position="104"/>
        <end position="156"/>
    </location>
</feature>